<feature type="transmembrane region" description="Helical" evidence="1">
    <location>
        <begin position="683"/>
        <end position="699"/>
    </location>
</feature>
<feature type="transmembrane region" description="Helical" evidence="1">
    <location>
        <begin position="902"/>
        <end position="920"/>
    </location>
</feature>
<evidence type="ECO:0000313" key="5">
    <source>
        <dbReference type="Proteomes" id="UP000034690"/>
    </source>
</evidence>
<dbReference type="InterPro" id="IPR029063">
    <property type="entry name" value="SAM-dependent_MTases_sf"/>
</dbReference>
<dbReference type="GO" id="GO:0032259">
    <property type="term" value="P:methylation"/>
    <property type="evidence" value="ECO:0007669"/>
    <property type="project" value="UniProtKB-KW"/>
</dbReference>
<keyword evidence="1" id="KW-1133">Transmembrane helix</keyword>
<evidence type="ECO:0000256" key="1">
    <source>
        <dbReference type="SAM" id="Phobius"/>
    </source>
</evidence>
<feature type="domain" description="Glycosyltransferase 2-like" evidence="2">
    <location>
        <begin position="303"/>
        <end position="424"/>
    </location>
</feature>
<protein>
    <submittedName>
        <fullName evidence="4">Methylase involved in ubiquinone/menaquinone biosynthesis</fullName>
    </submittedName>
</protein>
<dbReference type="PANTHER" id="PTHR43179:SF7">
    <property type="entry name" value="RHAMNOSYLTRANSFERASE WBBL"/>
    <property type="match status" value="1"/>
</dbReference>
<feature type="transmembrane region" description="Helical" evidence="1">
    <location>
        <begin position="875"/>
        <end position="895"/>
    </location>
</feature>
<dbReference type="Pfam" id="PF13489">
    <property type="entry name" value="Methyltransf_23"/>
    <property type="match status" value="1"/>
</dbReference>
<keyword evidence="4" id="KW-0830">Ubiquinone</keyword>
<feature type="transmembrane region" description="Helical" evidence="1">
    <location>
        <begin position="818"/>
        <end position="837"/>
    </location>
</feature>
<dbReference type="AlphaFoldDB" id="A0A0G0RHS1"/>
<feature type="transmembrane region" description="Helical" evidence="1">
    <location>
        <begin position="634"/>
        <end position="652"/>
    </location>
</feature>
<keyword evidence="4" id="KW-0489">Methyltransferase</keyword>
<dbReference type="Gene3D" id="3.40.50.150">
    <property type="entry name" value="Vaccinia Virus protein VP39"/>
    <property type="match status" value="1"/>
</dbReference>
<dbReference type="Gene3D" id="3.90.550.10">
    <property type="entry name" value="Spore Coat Polysaccharide Biosynthesis Protein SpsA, Chain A"/>
    <property type="match status" value="1"/>
</dbReference>
<dbReference type="EMBL" id="LBWQ01000022">
    <property type="protein sequence ID" value="KKR13202.1"/>
    <property type="molecule type" value="Genomic_DNA"/>
</dbReference>
<feature type="transmembrane region" description="Helical" evidence="1">
    <location>
        <begin position="608"/>
        <end position="628"/>
    </location>
</feature>
<evidence type="ECO:0000313" key="4">
    <source>
        <dbReference type="EMBL" id="KKR13202.1"/>
    </source>
</evidence>
<dbReference type="Pfam" id="PF00535">
    <property type="entry name" value="Glycos_transf_2"/>
    <property type="match status" value="1"/>
</dbReference>
<evidence type="ECO:0000259" key="3">
    <source>
        <dbReference type="Pfam" id="PF13231"/>
    </source>
</evidence>
<sequence length="1051" mass="122541">MIKNEKNWETPECNLCGSKKYHVFLDNIKTWITKGRFRIVKCLSCNLTYLSPRPKKKYISNFYPPETYWGVNILKDTKGEDYELRDKVNRSIFKYIFSRKNNGFIIDLGAGTGLFLTKFKQMGWKVDGVELSEKACNYARKRYRINLKKRDFLDSKYKENSVDVITLIGCLEHLYKPKETLRKIVKVIKKDGILVISVPNIDSLGRIMFKKNWYALQPPTHLYHFSSETIIKILSLSEFKILTIDHSNLYQNFYVLFESMRLMFSPKFRNERRFDFKKLSKNKRDSGRNKSLRLETGKFLAKINSINKSKTKYSFEIIVVDNSSENEIKNIINLDFPKVIYINSPGNIGFGRGNNLGAKYAKGEYLFILNPDSSLYKDTLDQLLKFLLARDGKCVVAPMLYHSDGKKYHLLGSRELTPFKALITLTFINKLFPNNRVSRNFWYETIRTKPYQVEIIPGLFMIKKNLYKKLGGFDEKFFLYFEDTDFSKRIFNLRIPSYILPKAKVVHIGGSGTKRIEKIQEIFSKSRFYFFKKHYGFIWATIIHFTASFSKWTIMLSIILLLGTFLRFYRIQENFIFLGENGLDYLRIKDFIEKGEFPLFGPQTSHEWFSIAPLFYWLFMIVMPLGAFEPITGAYFFAGVGVLAILICYLTLSKVLDRKTALISSYLVAISPLWMHYTRASRYNVVAAYLFFPFIYFLVRAREDGGKSLFWLGLTLGFMFSFFPSPIVLLPVAIFIIFLKRKIIRMKYLMSGVGGLLIPNIPYIIGNIGNKFEMIINIIQWVPYRILGFVGVYPKNTASSDILKANLFSLYDFFQESFLASDSIIALVLFLSVLSYLYFKLKTKEKNILFWKTLALVFVISYLGLFLHGDPPEHYYFIVFPVPIILLGSLLAEISSKRMGRYLLTLIFLILTYLNTIYYFSNKWFFIPQDAVVDGKLPVPYQMQEKVVDTIIKDAKGQKFGLKRIGEFDNFNNDFAQNYIYLLWLKGNQPVSETVISYTIYEDTQKIPDNIEGEIFWINNIAIVKSDHSRSVPAHSWNVEKKNEDFGNSLN</sequence>
<feature type="transmembrane region" description="Helical" evidence="1">
    <location>
        <begin position="849"/>
        <end position="869"/>
    </location>
</feature>
<dbReference type="SUPFAM" id="SSF53448">
    <property type="entry name" value="Nucleotide-diphospho-sugar transferases"/>
    <property type="match status" value="1"/>
</dbReference>
<feature type="domain" description="Glycosyltransferase RgtA/B/C/D-like" evidence="3">
    <location>
        <begin position="612"/>
        <end position="763"/>
    </location>
</feature>
<gene>
    <name evidence="4" type="ORF">UT40_C0022G0015</name>
</gene>
<keyword evidence="4" id="KW-0808">Transferase</keyword>
<accession>A0A0G0RHS1</accession>
<dbReference type="PANTHER" id="PTHR43179">
    <property type="entry name" value="RHAMNOSYLTRANSFERASE WBBL"/>
    <property type="match status" value="1"/>
</dbReference>
<dbReference type="InterPro" id="IPR001173">
    <property type="entry name" value="Glyco_trans_2-like"/>
</dbReference>
<name>A0A0G0RHS1_9BACT</name>
<dbReference type="CDD" id="cd02440">
    <property type="entry name" value="AdoMet_MTases"/>
    <property type="match status" value="1"/>
</dbReference>
<dbReference type="Proteomes" id="UP000034690">
    <property type="component" value="Unassembled WGS sequence"/>
</dbReference>
<keyword evidence="1" id="KW-0812">Transmembrane</keyword>
<reference evidence="4 5" key="1">
    <citation type="journal article" date="2015" name="Nature">
        <title>rRNA introns, odd ribosomes, and small enigmatic genomes across a large radiation of phyla.</title>
        <authorList>
            <person name="Brown C.T."/>
            <person name="Hug L.A."/>
            <person name="Thomas B.C."/>
            <person name="Sharon I."/>
            <person name="Castelle C.J."/>
            <person name="Singh A."/>
            <person name="Wilkins M.J."/>
            <person name="Williams K.H."/>
            <person name="Banfield J.F."/>
        </authorList>
    </citation>
    <scope>NUCLEOTIDE SEQUENCE [LARGE SCALE GENOMIC DNA]</scope>
</reference>
<dbReference type="Pfam" id="PF13231">
    <property type="entry name" value="PMT_2"/>
    <property type="match status" value="1"/>
</dbReference>
<dbReference type="GO" id="GO:0008168">
    <property type="term" value="F:methyltransferase activity"/>
    <property type="evidence" value="ECO:0007669"/>
    <property type="project" value="UniProtKB-KW"/>
</dbReference>
<comment type="caution">
    <text evidence="4">The sequence shown here is derived from an EMBL/GenBank/DDBJ whole genome shotgun (WGS) entry which is preliminary data.</text>
</comment>
<dbReference type="InterPro" id="IPR029044">
    <property type="entry name" value="Nucleotide-diphossugar_trans"/>
</dbReference>
<dbReference type="SUPFAM" id="SSF53335">
    <property type="entry name" value="S-adenosyl-L-methionine-dependent methyltransferases"/>
    <property type="match status" value="1"/>
</dbReference>
<proteinExistence type="predicted"/>
<dbReference type="InterPro" id="IPR038731">
    <property type="entry name" value="RgtA/B/C-like"/>
</dbReference>
<organism evidence="4 5">
    <name type="scientific">Candidatus Woesebacteria bacterium GW2011_GWA1_39_21b</name>
    <dbReference type="NCBI Taxonomy" id="1618551"/>
    <lineage>
        <taxon>Bacteria</taxon>
        <taxon>Candidatus Woeseibacteriota</taxon>
    </lineage>
</organism>
<feature type="transmembrane region" description="Helical" evidence="1">
    <location>
        <begin position="711"/>
        <end position="739"/>
    </location>
</feature>
<evidence type="ECO:0000259" key="2">
    <source>
        <dbReference type="Pfam" id="PF00535"/>
    </source>
</evidence>
<dbReference type="CDD" id="cd04186">
    <property type="entry name" value="GT_2_like_c"/>
    <property type="match status" value="1"/>
</dbReference>
<keyword evidence="1" id="KW-0472">Membrane</keyword>
<feature type="transmembrane region" description="Helical" evidence="1">
    <location>
        <begin position="746"/>
        <end position="765"/>
    </location>
</feature>